<evidence type="ECO:0000256" key="10">
    <source>
        <dbReference type="ARBA" id="ARBA00023128"/>
    </source>
</evidence>
<feature type="compositionally biased region" description="Acidic residues" evidence="12">
    <location>
        <begin position="289"/>
        <end position="299"/>
    </location>
</feature>
<keyword evidence="14" id="KW-1185">Reference proteome</keyword>
<dbReference type="InterPro" id="IPR021056">
    <property type="entry name" value="Mt_import_IM_translocase_Tim54"/>
</dbReference>
<evidence type="ECO:0000313" key="14">
    <source>
        <dbReference type="Proteomes" id="UP001497600"/>
    </source>
</evidence>
<dbReference type="InterPro" id="IPR050187">
    <property type="entry name" value="Lipid_Phosphate_FormReg"/>
</dbReference>
<dbReference type="Proteomes" id="UP001497600">
    <property type="component" value="Chromosome H"/>
</dbReference>
<keyword evidence="9" id="KW-0811">Translocation</keyword>
<evidence type="ECO:0000256" key="6">
    <source>
        <dbReference type="ARBA" id="ARBA00022792"/>
    </source>
</evidence>
<evidence type="ECO:0000256" key="3">
    <source>
        <dbReference type="ARBA" id="ARBA00020796"/>
    </source>
</evidence>
<evidence type="ECO:0000313" key="13">
    <source>
        <dbReference type="EMBL" id="CAK7920270.1"/>
    </source>
</evidence>
<evidence type="ECO:0000256" key="7">
    <source>
        <dbReference type="ARBA" id="ARBA00022927"/>
    </source>
</evidence>
<accession>A0ABP0EL37</accession>
<comment type="similarity">
    <text evidence="2">Belongs to the TIM54 family.</text>
</comment>
<keyword evidence="6" id="KW-0999">Mitochondrion inner membrane</keyword>
<name>A0ABP0EL37_9ASCO</name>
<keyword evidence="7" id="KW-0653">Protein transport</keyword>
<evidence type="ECO:0000256" key="11">
    <source>
        <dbReference type="ARBA" id="ARBA00023136"/>
    </source>
</evidence>
<proteinExistence type="inferred from homology"/>
<dbReference type="PANTHER" id="PTHR12358:SF101">
    <property type="entry name" value="MITOCHONDRIAL IMPORT INNER MEMBRANE TRANSLOCASE SUBUNIT TIM54"/>
    <property type="match status" value="1"/>
</dbReference>
<evidence type="ECO:0000256" key="2">
    <source>
        <dbReference type="ARBA" id="ARBA00006355"/>
    </source>
</evidence>
<evidence type="ECO:0000256" key="8">
    <source>
        <dbReference type="ARBA" id="ARBA00022989"/>
    </source>
</evidence>
<organism evidence="13 14">
    <name type="scientific">[Candida] anglica</name>
    <dbReference type="NCBI Taxonomy" id="148631"/>
    <lineage>
        <taxon>Eukaryota</taxon>
        <taxon>Fungi</taxon>
        <taxon>Dikarya</taxon>
        <taxon>Ascomycota</taxon>
        <taxon>Saccharomycotina</taxon>
        <taxon>Pichiomycetes</taxon>
        <taxon>Debaryomycetaceae</taxon>
        <taxon>Kurtzmaniella</taxon>
    </lineage>
</organism>
<protein>
    <recommendedName>
        <fullName evidence="3">Mitochondrial import inner membrane translocase subunit TIM54</fullName>
    </recommendedName>
</protein>
<comment type="subcellular location">
    <subcellularLocation>
        <location evidence="1">Mitochondrion inner membrane</location>
        <topology evidence="1">Single-pass membrane protein</topology>
    </subcellularLocation>
</comment>
<feature type="compositionally biased region" description="Basic and acidic residues" evidence="12">
    <location>
        <begin position="1"/>
        <end position="24"/>
    </location>
</feature>
<reference evidence="13 14" key="1">
    <citation type="submission" date="2024-01" db="EMBL/GenBank/DDBJ databases">
        <authorList>
            <consortium name="Genoscope - CEA"/>
            <person name="William W."/>
        </authorList>
    </citation>
    <scope>NUCLEOTIDE SEQUENCE [LARGE SCALE GENOMIC DNA]</scope>
    <source>
        <strain evidence="13 14">29B2s-10</strain>
    </source>
</reference>
<evidence type="ECO:0000256" key="1">
    <source>
        <dbReference type="ARBA" id="ARBA00004434"/>
    </source>
</evidence>
<keyword evidence="11" id="KW-0472">Membrane</keyword>
<keyword evidence="4" id="KW-0813">Transport</keyword>
<dbReference type="Pfam" id="PF11711">
    <property type="entry name" value="Tim54"/>
    <property type="match status" value="1"/>
</dbReference>
<feature type="region of interest" description="Disordered" evidence="12">
    <location>
        <begin position="1"/>
        <end position="33"/>
    </location>
</feature>
<gene>
    <name evidence="13" type="primary">TIM54</name>
    <name evidence="13" type="ORF">CAAN4_H00562</name>
</gene>
<keyword evidence="5" id="KW-0812">Transmembrane</keyword>
<keyword evidence="10" id="KW-0496">Mitochondrion</keyword>
<dbReference type="PANTHER" id="PTHR12358">
    <property type="entry name" value="SPHINGOSINE KINASE"/>
    <property type="match status" value="1"/>
</dbReference>
<evidence type="ECO:0000256" key="4">
    <source>
        <dbReference type="ARBA" id="ARBA00022448"/>
    </source>
</evidence>
<dbReference type="EMBL" id="OZ004260">
    <property type="protein sequence ID" value="CAK7920270.1"/>
    <property type="molecule type" value="Genomic_DNA"/>
</dbReference>
<evidence type="ECO:0000256" key="12">
    <source>
        <dbReference type="SAM" id="MobiDB-lite"/>
    </source>
</evidence>
<evidence type="ECO:0000256" key="9">
    <source>
        <dbReference type="ARBA" id="ARBA00023010"/>
    </source>
</evidence>
<keyword evidence="8" id="KW-1133">Transmembrane helix</keyword>
<sequence>MSSEQPGKDVPSKPVKETVPETKPSKPPKKQWKNPALRAMGIPRFSLPSRNWMIFWTVLAGIGGGIAYDKYEQKKIREKWMLEVSKFAKEQYPNDRIPRKLSIFIAPPPNDFLDESLRYFKRYIKPVLNASAVDFEVYTENRQGDIRSEVAEKIRELRRSKIAKSEDDNEKKGDDKQVDSSNWLAYSHINKSNNNASIDDEGPLVSRQELYTPADVLGLYKVFKPLEVERDDELNPEQAGGVICIGRGAYKEYITGVHEGLLGPLEKPVEVLEETINDQGESVPVEVKVEEDDSDDTDESGAKRAPVPKQYILPKDYANAQFAPELNKNEIIRNNKNVPVLFEQPVYVFPVPNLLGFMNMPRKIYRFYTKRYLADEYGFRTTSVIENLTRPFEYKDSFMGGEEERDWPHGWVEKGKSKNSEWVQELVVDERVTSRMRVFDHELKEKKNDEF</sequence>
<evidence type="ECO:0000256" key="5">
    <source>
        <dbReference type="ARBA" id="ARBA00022692"/>
    </source>
</evidence>
<feature type="region of interest" description="Disordered" evidence="12">
    <location>
        <begin position="280"/>
        <end position="305"/>
    </location>
</feature>